<dbReference type="EMBL" id="LK032415">
    <property type="protein sequence ID" value="CDY38065.1"/>
    <property type="molecule type" value="Genomic_DNA"/>
</dbReference>
<sequence length="97" mass="10312">MSSKENPWLSPERASSLIPPQATAGSFFLRHPPDPHSAFNFQFPSFASTVASSSLTKKQISLRKETAPLVTGSGDNSILSLSTTTKSTTQTPETTGS</sequence>
<protein>
    <submittedName>
        <fullName evidence="2">BnaC03g75040D protein</fullName>
    </submittedName>
</protein>
<evidence type="ECO:0000313" key="3">
    <source>
        <dbReference type="Proteomes" id="UP000028999"/>
    </source>
</evidence>
<dbReference type="Gramene" id="CDY38065">
    <property type="protein sequence ID" value="CDY38065"/>
    <property type="gene ID" value="GSBRNA2T00065320001"/>
</dbReference>
<proteinExistence type="predicted"/>
<organism evidence="2 3">
    <name type="scientific">Brassica napus</name>
    <name type="common">Rape</name>
    <dbReference type="NCBI Taxonomy" id="3708"/>
    <lineage>
        <taxon>Eukaryota</taxon>
        <taxon>Viridiplantae</taxon>
        <taxon>Streptophyta</taxon>
        <taxon>Embryophyta</taxon>
        <taxon>Tracheophyta</taxon>
        <taxon>Spermatophyta</taxon>
        <taxon>Magnoliopsida</taxon>
        <taxon>eudicotyledons</taxon>
        <taxon>Gunneridae</taxon>
        <taxon>Pentapetalae</taxon>
        <taxon>rosids</taxon>
        <taxon>malvids</taxon>
        <taxon>Brassicales</taxon>
        <taxon>Brassicaceae</taxon>
        <taxon>Brassiceae</taxon>
        <taxon>Brassica</taxon>
    </lineage>
</organism>
<reference evidence="2 3" key="1">
    <citation type="journal article" date="2014" name="Science">
        <title>Plant genetics. Early allopolyploid evolution in the post-Neolithic Brassica napus oilseed genome.</title>
        <authorList>
            <person name="Chalhoub B."/>
            <person name="Denoeud F."/>
            <person name="Liu S."/>
            <person name="Parkin I.A."/>
            <person name="Tang H."/>
            <person name="Wang X."/>
            <person name="Chiquet J."/>
            <person name="Belcram H."/>
            <person name="Tong C."/>
            <person name="Samans B."/>
            <person name="Correa M."/>
            <person name="Da Silva C."/>
            <person name="Just J."/>
            <person name="Falentin C."/>
            <person name="Koh C.S."/>
            <person name="Le Clainche I."/>
            <person name="Bernard M."/>
            <person name="Bento P."/>
            <person name="Noel B."/>
            <person name="Labadie K."/>
            <person name="Alberti A."/>
            <person name="Charles M."/>
            <person name="Arnaud D."/>
            <person name="Guo H."/>
            <person name="Daviaud C."/>
            <person name="Alamery S."/>
            <person name="Jabbari K."/>
            <person name="Zhao M."/>
            <person name="Edger P.P."/>
            <person name="Chelaifa H."/>
            <person name="Tack D."/>
            <person name="Lassalle G."/>
            <person name="Mestiri I."/>
            <person name="Schnel N."/>
            <person name="Le Paslier M.C."/>
            <person name="Fan G."/>
            <person name="Renault V."/>
            <person name="Bayer P.E."/>
            <person name="Golicz A.A."/>
            <person name="Manoli S."/>
            <person name="Lee T.H."/>
            <person name="Thi V.H."/>
            <person name="Chalabi S."/>
            <person name="Hu Q."/>
            <person name="Fan C."/>
            <person name="Tollenaere R."/>
            <person name="Lu Y."/>
            <person name="Battail C."/>
            <person name="Shen J."/>
            <person name="Sidebottom C.H."/>
            <person name="Wang X."/>
            <person name="Canaguier A."/>
            <person name="Chauveau A."/>
            <person name="Berard A."/>
            <person name="Deniot G."/>
            <person name="Guan M."/>
            <person name="Liu Z."/>
            <person name="Sun F."/>
            <person name="Lim Y.P."/>
            <person name="Lyons E."/>
            <person name="Town C.D."/>
            <person name="Bancroft I."/>
            <person name="Wang X."/>
            <person name="Meng J."/>
            <person name="Ma J."/>
            <person name="Pires J.C."/>
            <person name="King G.J."/>
            <person name="Brunel D."/>
            <person name="Delourme R."/>
            <person name="Renard M."/>
            <person name="Aury J.M."/>
            <person name="Adams K.L."/>
            <person name="Batley J."/>
            <person name="Snowdon R.J."/>
            <person name="Tost J."/>
            <person name="Edwards D."/>
            <person name="Zhou Y."/>
            <person name="Hua W."/>
            <person name="Sharpe A.G."/>
            <person name="Paterson A.H."/>
            <person name="Guan C."/>
            <person name="Wincker P."/>
        </authorList>
    </citation>
    <scope>NUCLEOTIDE SEQUENCE [LARGE SCALE GENOMIC DNA]</scope>
    <source>
        <strain evidence="3">cv. Darmor-bzh</strain>
    </source>
</reference>
<feature type="compositionally biased region" description="Low complexity" evidence="1">
    <location>
        <begin position="80"/>
        <end position="97"/>
    </location>
</feature>
<keyword evidence="3" id="KW-1185">Reference proteome</keyword>
<dbReference type="Proteomes" id="UP000028999">
    <property type="component" value="Unassembled WGS sequence"/>
</dbReference>
<name>A0A078HI14_BRANA</name>
<accession>A0A078HI14</accession>
<evidence type="ECO:0000256" key="1">
    <source>
        <dbReference type="SAM" id="MobiDB-lite"/>
    </source>
</evidence>
<evidence type="ECO:0000313" key="2">
    <source>
        <dbReference type="EMBL" id="CDY38065.1"/>
    </source>
</evidence>
<gene>
    <name evidence="2" type="primary">BnaC03g75040D</name>
    <name evidence="2" type="ORF">GSBRNA2T00065320001</name>
</gene>
<dbReference type="PaxDb" id="3708-A0A078HI14"/>
<feature type="region of interest" description="Disordered" evidence="1">
    <location>
        <begin position="69"/>
        <end position="97"/>
    </location>
</feature>
<dbReference type="AlphaFoldDB" id="A0A078HI14"/>